<feature type="region of interest" description="Disordered" evidence="1">
    <location>
        <begin position="1"/>
        <end position="36"/>
    </location>
</feature>
<gene>
    <name evidence="2" type="ORF">P154DRAFT_521968</name>
</gene>
<evidence type="ECO:0000313" key="3">
    <source>
        <dbReference type="Proteomes" id="UP000799779"/>
    </source>
</evidence>
<accession>A0A6A5WHX3</accession>
<reference evidence="2" key="1">
    <citation type="journal article" date="2020" name="Stud. Mycol.">
        <title>101 Dothideomycetes genomes: a test case for predicting lifestyles and emergence of pathogens.</title>
        <authorList>
            <person name="Haridas S."/>
            <person name="Albert R."/>
            <person name="Binder M."/>
            <person name="Bloem J."/>
            <person name="Labutti K."/>
            <person name="Salamov A."/>
            <person name="Andreopoulos B."/>
            <person name="Baker S."/>
            <person name="Barry K."/>
            <person name="Bills G."/>
            <person name="Bluhm B."/>
            <person name="Cannon C."/>
            <person name="Castanera R."/>
            <person name="Culley D."/>
            <person name="Daum C."/>
            <person name="Ezra D."/>
            <person name="Gonzalez J."/>
            <person name="Henrissat B."/>
            <person name="Kuo A."/>
            <person name="Liang C."/>
            <person name="Lipzen A."/>
            <person name="Lutzoni F."/>
            <person name="Magnuson J."/>
            <person name="Mondo S."/>
            <person name="Nolan M."/>
            <person name="Ohm R."/>
            <person name="Pangilinan J."/>
            <person name="Park H.-J."/>
            <person name="Ramirez L."/>
            <person name="Alfaro M."/>
            <person name="Sun H."/>
            <person name="Tritt A."/>
            <person name="Yoshinaga Y."/>
            <person name="Zwiers L.-H."/>
            <person name="Turgeon B."/>
            <person name="Goodwin S."/>
            <person name="Spatafora J."/>
            <person name="Crous P."/>
            <person name="Grigoriev I."/>
        </authorList>
    </citation>
    <scope>NUCLEOTIDE SEQUENCE</scope>
    <source>
        <strain evidence="2">CBS 123094</strain>
    </source>
</reference>
<dbReference type="AlphaFoldDB" id="A0A6A5WHX3"/>
<name>A0A6A5WHX3_9PLEO</name>
<evidence type="ECO:0000313" key="2">
    <source>
        <dbReference type="EMBL" id="KAF2001272.1"/>
    </source>
</evidence>
<evidence type="ECO:0000256" key="1">
    <source>
        <dbReference type="SAM" id="MobiDB-lite"/>
    </source>
</evidence>
<organism evidence="2 3">
    <name type="scientific">Amniculicola lignicola CBS 123094</name>
    <dbReference type="NCBI Taxonomy" id="1392246"/>
    <lineage>
        <taxon>Eukaryota</taxon>
        <taxon>Fungi</taxon>
        <taxon>Dikarya</taxon>
        <taxon>Ascomycota</taxon>
        <taxon>Pezizomycotina</taxon>
        <taxon>Dothideomycetes</taxon>
        <taxon>Pleosporomycetidae</taxon>
        <taxon>Pleosporales</taxon>
        <taxon>Amniculicolaceae</taxon>
        <taxon>Amniculicola</taxon>
    </lineage>
</organism>
<feature type="non-terminal residue" evidence="2">
    <location>
        <position position="143"/>
    </location>
</feature>
<feature type="compositionally biased region" description="Polar residues" evidence="1">
    <location>
        <begin position="1"/>
        <end position="16"/>
    </location>
</feature>
<dbReference type="EMBL" id="ML977584">
    <property type="protein sequence ID" value="KAF2001272.1"/>
    <property type="molecule type" value="Genomic_DNA"/>
</dbReference>
<sequence>MSSHCIRNSRNITPTTLPFPPSYRDKPLRPRNQIPRPNTINFKREIEADVCHVADPCSGIVGRAWVVAEGGWVMWDPWYDGLVEMRLRLGGVGVGRVSGWALSRHGYGRVRCGRRAAIRRATSTDEGGPVKHVTMHTEVLCLG</sequence>
<proteinExistence type="predicted"/>
<keyword evidence="3" id="KW-1185">Reference proteome</keyword>
<protein>
    <submittedName>
        <fullName evidence="2">Uncharacterized protein</fullName>
    </submittedName>
</protein>
<dbReference type="Proteomes" id="UP000799779">
    <property type="component" value="Unassembled WGS sequence"/>
</dbReference>